<dbReference type="InterPro" id="IPR050352">
    <property type="entry name" value="ABCG_transporters"/>
</dbReference>
<evidence type="ECO:0000259" key="10">
    <source>
        <dbReference type="PROSITE" id="PS50893"/>
    </source>
</evidence>
<dbReference type="PROSITE" id="PS00211">
    <property type="entry name" value="ABC_TRANSPORTER_1"/>
    <property type="match status" value="1"/>
</dbReference>
<evidence type="ECO:0000313" key="11">
    <source>
        <dbReference type="EnsemblMetazoa" id="AALFPA23_024970.P37214"/>
    </source>
</evidence>
<keyword evidence="7 9" id="KW-1133">Transmembrane helix</keyword>
<dbReference type="InterPro" id="IPR003439">
    <property type="entry name" value="ABC_transporter-like_ATP-bd"/>
</dbReference>
<dbReference type="InterPro" id="IPR027417">
    <property type="entry name" value="P-loop_NTPase"/>
</dbReference>
<evidence type="ECO:0000313" key="12">
    <source>
        <dbReference type="Proteomes" id="UP000069940"/>
    </source>
</evidence>
<keyword evidence="4 9" id="KW-0812">Transmembrane</keyword>
<dbReference type="SUPFAM" id="SSF52540">
    <property type="entry name" value="P-loop containing nucleoside triphosphate hydrolases"/>
    <property type="match status" value="1"/>
</dbReference>
<protein>
    <recommendedName>
        <fullName evidence="10">ABC transporter domain-containing protein</fullName>
    </recommendedName>
</protein>
<reference evidence="12" key="1">
    <citation type="journal article" date="2015" name="Proc. Natl. Acad. Sci. U.S.A.">
        <title>Genome sequence of the Asian Tiger mosquito, Aedes albopictus, reveals insights into its biology, genetics, and evolution.</title>
        <authorList>
            <person name="Chen X.G."/>
            <person name="Jiang X."/>
            <person name="Gu J."/>
            <person name="Xu M."/>
            <person name="Wu Y."/>
            <person name="Deng Y."/>
            <person name="Zhang C."/>
            <person name="Bonizzoni M."/>
            <person name="Dermauw W."/>
            <person name="Vontas J."/>
            <person name="Armbruster P."/>
            <person name="Huang X."/>
            <person name="Yang Y."/>
            <person name="Zhang H."/>
            <person name="He W."/>
            <person name="Peng H."/>
            <person name="Liu Y."/>
            <person name="Wu K."/>
            <person name="Chen J."/>
            <person name="Lirakis M."/>
            <person name="Topalis P."/>
            <person name="Van Leeuwen T."/>
            <person name="Hall A.B."/>
            <person name="Jiang X."/>
            <person name="Thorpe C."/>
            <person name="Mueller R.L."/>
            <person name="Sun C."/>
            <person name="Waterhouse R.M."/>
            <person name="Yan G."/>
            <person name="Tu Z.J."/>
            <person name="Fang X."/>
            <person name="James A.A."/>
        </authorList>
    </citation>
    <scope>NUCLEOTIDE SEQUENCE [LARGE SCALE GENOMIC DNA]</scope>
    <source>
        <strain evidence="12">Foshan</strain>
    </source>
</reference>
<feature type="transmembrane region" description="Helical" evidence="9">
    <location>
        <begin position="376"/>
        <end position="400"/>
    </location>
</feature>
<evidence type="ECO:0000256" key="4">
    <source>
        <dbReference type="ARBA" id="ARBA00022692"/>
    </source>
</evidence>
<dbReference type="EnsemblMetazoa" id="AALFPA23_024970.R37214">
    <property type="protein sequence ID" value="AALFPA23_024970.P37214"/>
    <property type="gene ID" value="AALFPA23_024970"/>
</dbReference>
<proteinExistence type="inferred from homology"/>
<dbReference type="PROSITE" id="PS50893">
    <property type="entry name" value="ABC_TRANSPORTER_2"/>
    <property type="match status" value="1"/>
</dbReference>
<evidence type="ECO:0000256" key="7">
    <source>
        <dbReference type="ARBA" id="ARBA00022989"/>
    </source>
</evidence>
<dbReference type="InterPro" id="IPR017871">
    <property type="entry name" value="ABC_transporter-like_CS"/>
</dbReference>
<evidence type="ECO:0000256" key="1">
    <source>
        <dbReference type="ARBA" id="ARBA00004141"/>
    </source>
</evidence>
<feature type="transmembrane region" description="Helical" evidence="9">
    <location>
        <begin position="460"/>
        <end position="479"/>
    </location>
</feature>
<evidence type="ECO:0000256" key="8">
    <source>
        <dbReference type="ARBA" id="ARBA00023136"/>
    </source>
</evidence>
<keyword evidence="8 9" id="KW-0472">Membrane</keyword>
<accession>A0ABM2A6M4</accession>
<dbReference type="Proteomes" id="UP000069940">
    <property type="component" value="Unassembled WGS sequence"/>
</dbReference>
<evidence type="ECO:0000256" key="9">
    <source>
        <dbReference type="SAM" id="Phobius"/>
    </source>
</evidence>
<comment type="similarity">
    <text evidence="2">Belongs to the ABC transporter superfamily. ABCG family. Eye pigment precursor importer (TC 3.A.1.204) subfamily.</text>
</comment>
<evidence type="ECO:0000256" key="2">
    <source>
        <dbReference type="ARBA" id="ARBA00005814"/>
    </source>
</evidence>
<dbReference type="PANTHER" id="PTHR48041">
    <property type="entry name" value="ABC TRANSPORTER G FAMILY MEMBER 28"/>
    <property type="match status" value="1"/>
</dbReference>
<comment type="subcellular location">
    <subcellularLocation>
        <location evidence="1">Membrane</location>
        <topology evidence="1">Multi-pass membrane protein</topology>
    </subcellularLocation>
</comment>
<dbReference type="GeneID" id="109429556"/>
<evidence type="ECO:0000256" key="3">
    <source>
        <dbReference type="ARBA" id="ARBA00022448"/>
    </source>
</evidence>
<organism evidence="11 12">
    <name type="scientific">Aedes albopictus</name>
    <name type="common">Asian tiger mosquito</name>
    <name type="synonym">Stegomyia albopicta</name>
    <dbReference type="NCBI Taxonomy" id="7160"/>
    <lineage>
        <taxon>Eukaryota</taxon>
        <taxon>Metazoa</taxon>
        <taxon>Ecdysozoa</taxon>
        <taxon>Arthropoda</taxon>
        <taxon>Hexapoda</taxon>
        <taxon>Insecta</taxon>
        <taxon>Pterygota</taxon>
        <taxon>Neoptera</taxon>
        <taxon>Endopterygota</taxon>
        <taxon>Diptera</taxon>
        <taxon>Nematocera</taxon>
        <taxon>Culicoidea</taxon>
        <taxon>Culicidae</taxon>
        <taxon>Culicinae</taxon>
        <taxon>Aedini</taxon>
        <taxon>Aedes</taxon>
        <taxon>Stegomyia</taxon>
    </lineage>
</organism>
<dbReference type="InterPro" id="IPR003593">
    <property type="entry name" value="AAA+_ATPase"/>
</dbReference>
<dbReference type="Pfam" id="PF01061">
    <property type="entry name" value="ABC2_membrane"/>
    <property type="match status" value="1"/>
</dbReference>
<dbReference type="RefSeq" id="XP_029719910.2">
    <property type="nucleotide sequence ID" value="XM_029864050.2"/>
</dbReference>
<keyword evidence="3" id="KW-0813">Transport</keyword>
<reference evidence="11" key="2">
    <citation type="submission" date="2025-05" db="UniProtKB">
        <authorList>
            <consortium name="EnsemblMetazoa"/>
        </authorList>
    </citation>
    <scope>IDENTIFICATION</scope>
    <source>
        <strain evidence="11">Foshan</strain>
    </source>
</reference>
<feature type="transmembrane region" description="Helical" evidence="9">
    <location>
        <begin position="352"/>
        <end position="370"/>
    </location>
</feature>
<dbReference type="Pfam" id="PF00005">
    <property type="entry name" value="ABC_tran"/>
    <property type="match status" value="1"/>
</dbReference>
<keyword evidence="12" id="KW-1185">Reference proteome</keyword>
<dbReference type="PANTHER" id="PTHR48041:SF118">
    <property type="entry name" value="ATP-BINDING CASSETTE TRANSPORTER (ABC TRANSPORTER) FAMILY G MEMBER 16"/>
    <property type="match status" value="1"/>
</dbReference>
<dbReference type="InterPro" id="IPR013525">
    <property type="entry name" value="ABC2_TM"/>
</dbReference>
<feature type="domain" description="ABC transporter" evidence="10">
    <location>
        <begin position="20"/>
        <end position="257"/>
    </location>
</feature>
<feature type="transmembrane region" description="Helical" evidence="9">
    <location>
        <begin position="491"/>
        <end position="510"/>
    </location>
</feature>
<dbReference type="CDD" id="cd03213">
    <property type="entry name" value="ABCG_EPDR"/>
    <property type="match status" value="1"/>
</dbReference>
<keyword evidence="6" id="KW-0067">ATP-binding</keyword>
<dbReference type="Gene3D" id="3.40.50.300">
    <property type="entry name" value="P-loop containing nucleotide triphosphate hydrolases"/>
    <property type="match status" value="1"/>
</dbReference>
<evidence type="ECO:0000256" key="6">
    <source>
        <dbReference type="ARBA" id="ARBA00022840"/>
    </source>
</evidence>
<keyword evidence="5" id="KW-0547">Nucleotide-binding</keyword>
<evidence type="ECO:0000256" key="5">
    <source>
        <dbReference type="ARBA" id="ARBA00022741"/>
    </source>
</evidence>
<feature type="transmembrane region" description="Helical" evidence="9">
    <location>
        <begin position="421"/>
        <end position="448"/>
    </location>
</feature>
<sequence>MSLDETVEVVIPLVKTITSLSFRNLNYTVNQKSTKKQLLKNISGTFRSGRLTAIMGPSGAGKSSLMNALSGFKTQGITGRILINNEVIDRQKYRQLVAYNTQHVPLLQNITVQETLHYAADLKLSSNVTRIHKTKIVNDIISLLGLEKCAHNQARVLSGGERKRLSIGLELVSNPKLLFFDEPTSGLDSESSYQVVSYLKDLAKQGRCVVSVIHQPSSELLELFDDIYVVADGRCMYQGALEDMIGTLAGAGFECPQYYNRADFAIKVASTVNTDPEKINSLMKQMESISNDQMNGFHGELNETGSEKLLNESSRRGSSPQYPISQFRQFLILTRRTALGTIRNLTLTRLRFLGHIMFGLIVGSVFYDVGDNGAKVLANISCLIMLLMFIVFSNSMTVVLTFPLEMAVFVREHKNNCYSVVAYFLSKIVADFPLMLAGVTCCQLIVYYLTGQMNETERIVMFWGICALMGWTAQMYGMVAGCICPVEVSPFVVPSSIVPMVLFSGFFIRYGELLDVYKPLTYVSHFRYGFEGLALATYGFNRTEIGCEEMFCYYRKSRKVLELLEIQNSNYWFDVAGLCVWIAVLHVLLYVSLRLRLRWTR</sequence>
<dbReference type="SMART" id="SM00382">
    <property type="entry name" value="AAA"/>
    <property type="match status" value="1"/>
</dbReference>
<feature type="transmembrane region" description="Helical" evidence="9">
    <location>
        <begin position="571"/>
        <end position="593"/>
    </location>
</feature>
<name>A0ABM2A6M4_AEDAL</name>